<dbReference type="STRING" id="269800.Tfu_1369"/>
<reference evidence="3" key="1">
    <citation type="submission" date="2005-07" db="EMBL/GenBank/DDBJ databases">
        <title>Complete sequence of Thermobifida fusca YX.</title>
        <authorList>
            <consortium name="US DOE Joint Genome Institute"/>
            <person name="Copeland A."/>
            <person name="Lucas S."/>
            <person name="Lapidus A."/>
            <person name="Barry K."/>
            <person name="Detter J.C."/>
            <person name="Glavina T."/>
            <person name="Hammon N."/>
            <person name="Israni S."/>
            <person name="Pitluck S."/>
            <person name="Di Bartolo G."/>
            <person name="Chain P."/>
            <person name="Schmutz J."/>
            <person name="Larimer F."/>
            <person name="Land M."/>
            <person name="Lykidis A."/>
            <person name="Richardson P."/>
        </authorList>
    </citation>
    <scope>NUCLEOTIDE SEQUENCE</scope>
    <source>
        <strain evidence="3">YX</strain>
    </source>
</reference>
<keyword evidence="1" id="KW-0472">Membrane</keyword>
<evidence type="ECO:0000313" key="3">
    <source>
        <dbReference type="EMBL" id="AAZ55407.1"/>
    </source>
</evidence>
<dbReference type="KEGG" id="tfu:Tfu_1369"/>
<protein>
    <recommendedName>
        <fullName evidence="2">ARB-07466-like C-terminal domain-containing protein</fullName>
    </recommendedName>
</protein>
<evidence type="ECO:0000256" key="1">
    <source>
        <dbReference type="SAM" id="Phobius"/>
    </source>
</evidence>
<gene>
    <name evidence="3" type="ordered locus">Tfu_1369</name>
</gene>
<dbReference type="RefSeq" id="WP_011291803.1">
    <property type="nucleotide sequence ID" value="NC_007333.1"/>
</dbReference>
<keyword evidence="1" id="KW-0812">Transmembrane</keyword>
<keyword evidence="1" id="KW-1133">Transmembrane helix</keyword>
<feature type="domain" description="ARB-07466-like C-terminal" evidence="2">
    <location>
        <begin position="129"/>
        <end position="229"/>
    </location>
</feature>
<dbReference type="EMBL" id="CP000088">
    <property type="protein sequence ID" value="AAZ55407.1"/>
    <property type="molecule type" value="Genomic_DNA"/>
</dbReference>
<organism evidence="3">
    <name type="scientific">Thermobifida fusca (strain YX)</name>
    <dbReference type="NCBI Taxonomy" id="269800"/>
    <lineage>
        <taxon>Bacteria</taxon>
        <taxon>Bacillati</taxon>
        <taxon>Actinomycetota</taxon>
        <taxon>Actinomycetes</taxon>
        <taxon>Streptosporangiales</taxon>
        <taxon>Nocardiopsidaceae</taxon>
        <taxon>Thermobifida</taxon>
    </lineage>
</organism>
<proteinExistence type="predicted"/>
<dbReference type="InterPro" id="IPR058593">
    <property type="entry name" value="ARB_07466-like_C"/>
</dbReference>
<evidence type="ECO:0000259" key="2">
    <source>
        <dbReference type="Pfam" id="PF26571"/>
    </source>
</evidence>
<dbReference type="HOGENOM" id="CLU_1101442_0_0_11"/>
<name>Q47Q62_THEFY</name>
<dbReference type="eggNOG" id="COG1388">
    <property type="taxonomic scope" value="Bacteria"/>
</dbReference>
<dbReference type="Pfam" id="PF26571">
    <property type="entry name" value="VldE"/>
    <property type="match status" value="1"/>
</dbReference>
<accession>Q47Q62</accession>
<dbReference type="AlphaFoldDB" id="Q47Q62"/>
<feature type="transmembrane region" description="Helical" evidence="1">
    <location>
        <begin position="12"/>
        <end position="36"/>
    </location>
</feature>
<sequence>MSAPPRRRRRTRWWWIVAAAIVAVVVVCAVATAGLLGRAVGTGLTALWGSECVVEVAGEQVGVERQQAMAATTAAALQARGEEPPADVEVDPQLVDALLTGPADGPGPVLTCFSGSTTELAAEEMGSSGLTPRAETLLAEMTDVHGELSLGGFEPGGVRDGHGADSTHYRGEAIDVFFRPVSEEQRHAGWLLAQWLVAHAQRLEVSVVIFDDQIWSAQFALAGWRPYVSSDTSNDILQHRDHVHVDVRRGQ</sequence>